<dbReference type="EMBL" id="FRAD01000003">
    <property type="protein sequence ID" value="SHJ43632.1"/>
    <property type="molecule type" value="Genomic_DNA"/>
</dbReference>
<dbReference type="OrthoDB" id="9801841at2"/>
<sequence length="239" mass="26370">MTGVISDIGNYRNLNEDSVGYFEEEDFRVYAIADGMGGHLAGEVASKLAIDGFLTFFKRKENRMDIASSLEEAIKRVNTLIYEKSLGNEKYNGMGTTITACVISDKMMYVGHVGDSSCMVIYKDMSIAKLTKDHSYAQKLVDCGVITEEEKNKCVNKNIITRAVGTDFDVVVDIMKVNIENIFKVILCSDGLTNGVTPYDILDKAGKMCEIEACKDLVDLSKNNGSKDNISIMIFKGAE</sequence>
<feature type="domain" description="PPM-type phosphatase" evidence="1">
    <location>
        <begin position="1"/>
        <end position="237"/>
    </location>
</feature>
<protein>
    <submittedName>
        <fullName evidence="2">Protein phosphatase</fullName>
    </submittedName>
</protein>
<dbReference type="CDD" id="cd00143">
    <property type="entry name" value="PP2Cc"/>
    <property type="match status" value="1"/>
</dbReference>
<dbReference type="STRING" id="1121331.SAMN02745248_00108"/>
<dbReference type="Gene3D" id="3.60.40.10">
    <property type="entry name" value="PPM-type phosphatase domain"/>
    <property type="match status" value="1"/>
</dbReference>
<keyword evidence="3" id="KW-1185">Reference proteome</keyword>
<gene>
    <name evidence="2" type="ORF">SAMN02745248_00108</name>
</gene>
<name>A0A1M6JAF5_9CLOT</name>
<evidence type="ECO:0000313" key="3">
    <source>
        <dbReference type="Proteomes" id="UP000183952"/>
    </source>
</evidence>
<dbReference type="GO" id="GO:0004722">
    <property type="term" value="F:protein serine/threonine phosphatase activity"/>
    <property type="evidence" value="ECO:0007669"/>
    <property type="project" value="InterPro"/>
</dbReference>
<dbReference type="SMART" id="SM00331">
    <property type="entry name" value="PP2C_SIG"/>
    <property type="match status" value="1"/>
</dbReference>
<dbReference type="RefSeq" id="WP_072901132.1">
    <property type="nucleotide sequence ID" value="NZ_FRAD01000003.1"/>
</dbReference>
<dbReference type="PROSITE" id="PS51746">
    <property type="entry name" value="PPM_2"/>
    <property type="match status" value="1"/>
</dbReference>
<dbReference type="InterPro" id="IPR015655">
    <property type="entry name" value="PP2C"/>
</dbReference>
<dbReference type="PANTHER" id="PTHR13832">
    <property type="entry name" value="PROTEIN PHOSPHATASE 2C"/>
    <property type="match status" value="1"/>
</dbReference>
<dbReference type="InterPro" id="IPR001932">
    <property type="entry name" value="PPM-type_phosphatase-like_dom"/>
</dbReference>
<dbReference type="SUPFAM" id="SSF81606">
    <property type="entry name" value="PP2C-like"/>
    <property type="match status" value="1"/>
</dbReference>
<dbReference type="AlphaFoldDB" id="A0A1M6JAF5"/>
<organism evidence="2 3">
    <name type="scientific">Hathewaya proteolytica DSM 3090</name>
    <dbReference type="NCBI Taxonomy" id="1121331"/>
    <lineage>
        <taxon>Bacteria</taxon>
        <taxon>Bacillati</taxon>
        <taxon>Bacillota</taxon>
        <taxon>Clostridia</taxon>
        <taxon>Eubacteriales</taxon>
        <taxon>Clostridiaceae</taxon>
        <taxon>Hathewaya</taxon>
    </lineage>
</organism>
<evidence type="ECO:0000259" key="1">
    <source>
        <dbReference type="PROSITE" id="PS51746"/>
    </source>
</evidence>
<accession>A0A1M6JAF5</accession>
<evidence type="ECO:0000313" key="2">
    <source>
        <dbReference type="EMBL" id="SHJ43632.1"/>
    </source>
</evidence>
<dbReference type="PANTHER" id="PTHR13832:SF860">
    <property type="entry name" value="PROTEIN PHOSPHATASE PHPP"/>
    <property type="match status" value="1"/>
</dbReference>
<dbReference type="SMART" id="SM00332">
    <property type="entry name" value="PP2Cc"/>
    <property type="match status" value="1"/>
</dbReference>
<dbReference type="Proteomes" id="UP000183952">
    <property type="component" value="Unassembled WGS sequence"/>
</dbReference>
<proteinExistence type="predicted"/>
<dbReference type="NCBIfam" id="NF033484">
    <property type="entry name" value="Stp1_PP2C_phos"/>
    <property type="match status" value="1"/>
</dbReference>
<dbReference type="InterPro" id="IPR036457">
    <property type="entry name" value="PPM-type-like_dom_sf"/>
</dbReference>
<reference evidence="2 3" key="1">
    <citation type="submission" date="2016-11" db="EMBL/GenBank/DDBJ databases">
        <authorList>
            <person name="Jaros S."/>
            <person name="Januszkiewicz K."/>
            <person name="Wedrychowicz H."/>
        </authorList>
    </citation>
    <scope>NUCLEOTIDE SEQUENCE [LARGE SCALE GENOMIC DNA]</scope>
    <source>
        <strain evidence="2 3">DSM 3090</strain>
    </source>
</reference>
<dbReference type="Pfam" id="PF13672">
    <property type="entry name" value="PP2C_2"/>
    <property type="match status" value="1"/>
</dbReference>